<evidence type="ECO:0000313" key="1">
    <source>
        <dbReference type="EMBL" id="CAI8008452.1"/>
    </source>
</evidence>
<keyword evidence="2" id="KW-1185">Reference proteome</keyword>
<sequence>MLAWSSSLSGLSVPPTSPKKEWQSVRQTSIALRILVVTSYIYFPASEEKLTPDDAADLVSELLPTWISSRQLGLKLGLSKPVVEHIHRTFSEPQDRLFLVLIESTRSASGSRPTWKAFGEALRSPEVDVPDLADEIESAFTTEKLPSSHTLDEEVKSKPKLVDSLKGRVKSLRTRFQSIRKSTIQCLEKCQVAVVTVVTLVNTILGFNVRDRQSTVDTQKISMNARIIGTSLDT</sequence>
<name>A0AA35RCK3_GEOBA</name>
<organism evidence="1 2">
    <name type="scientific">Geodia barretti</name>
    <name type="common">Barrett's horny sponge</name>
    <dbReference type="NCBI Taxonomy" id="519541"/>
    <lineage>
        <taxon>Eukaryota</taxon>
        <taxon>Metazoa</taxon>
        <taxon>Porifera</taxon>
        <taxon>Demospongiae</taxon>
        <taxon>Heteroscleromorpha</taxon>
        <taxon>Tetractinellida</taxon>
        <taxon>Astrophorina</taxon>
        <taxon>Geodiidae</taxon>
        <taxon>Geodia</taxon>
    </lineage>
</organism>
<dbReference type="AlphaFoldDB" id="A0AA35RCK3"/>
<dbReference type="InterPro" id="IPR011029">
    <property type="entry name" value="DEATH-like_dom_sf"/>
</dbReference>
<evidence type="ECO:0000313" key="2">
    <source>
        <dbReference type="Proteomes" id="UP001174909"/>
    </source>
</evidence>
<reference evidence="1" key="1">
    <citation type="submission" date="2023-03" db="EMBL/GenBank/DDBJ databases">
        <authorList>
            <person name="Steffen K."/>
            <person name="Cardenas P."/>
        </authorList>
    </citation>
    <scope>NUCLEOTIDE SEQUENCE</scope>
</reference>
<dbReference type="Proteomes" id="UP001174909">
    <property type="component" value="Unassembled WGS sequence"/>
</dbReference>
<comment type="caution">
    <text evidence="1">The sequence shown here is derived from an EMBL/GenBank/DDBJ whole genome shotgun (WGS) entry which is preliminary data.</text>
</comment>
<protein>
    <submittedName>
        <fullName evidence="1">Uncharacterized protein</fullName>
    </submittedName>
</protein>
<accession>A0AA35RCK3</accession>
<gene>
    <name evidence="1" type="ORF">GBAR_LOCUS5782</name>
</gene>
<dbReference type="Gene3D" id="1.10.533.10">
    <property type="entry name" value="Death Domain, Fas"/>
    <property type="match status" value="1"/>
</dbReference>
<proteinExistence type="predicted"/>
<dbReference type="EMBL" id="CASHTH010000846">
    <property type="protein sequence ID" value="CAI8008452.1"/>
    <property type="molecule type" value="Genomic_DNA"/>
</dbReference>